<evidence type="ECO:0000313" key="2">
    <source>
        <dbReference type="Proteomes" id="UP001055811"/>
    </source>
</evidence>
<name>A0ACB9E266_CICIN</name>
<sequence>MECRIVFYTAAESRVVDCKTDVRLVVVGWYSRGGNDNDLLLIHLRRRLRRFDKHSSLCVVFPLCSNVGASYSNYTHRLGSRHQLL</sequence>
<organism evidence="1 2">
    <name type="scientific">Cichorium intybus</name>
    <name type="common">Chicory</name>
    <dbReference type="NCBI Taxonomy" id="13427"/>
    <lineage>
        <taxon>Eukaryota</taxon>
        <taxon>Viridiplantae</taxon>
        <taxon>Streptophyta</taxon>
        <taxon>Embryophyta</taxon>
        <taxon>Tracheophyta</taxon>
        <taxon>Spermatophyta</taxon>
        <taxon>Magnoliopsida</taxon>
        <taxon>eudicotyledons</taxon>
        <taxon>Gunneridae</taxon>
        <taxon>Pentapetalae</taxon>
        <taxon>asterids</taxon>
        <taxon>campanulids</taxon>
        <taxon>Asterales</taxon>
        <taxon>Asteraceae</taxon>
        <taxon>Cichorioideae</taxon>
        <taxon>Cichorieae</taxon>
        <taxon>Cichoriinae</taxon>
        <taxon>Cichorium</taxon>
    </lineage>
</organism>
<reference evidence="1 2" key="2">
    <citation type="journal article" date="2022" name="Mol. Ecol. Resour.">
        <title>The genomes of chicory, endive, great burdock and yacon provide insights into Asteraceae paleo-polyploidization history and plant inulin production.</title>
        <authorList>
            <person name="Fan W."/>
            <person name="Wang S."/>
            <person name="Wang H."/>
            <person name="Wang A."/>
            <person name="Jiang F."/>
            <person name="Liu H."/>
            <person name="Zhao H."/>
            <person name="Xu D."/>
            <person name="Zhang Y."/>
        </authorList>
    </citation>
    <scope>NUCLEOTIDE SEQUENCE [LARGE SCALE GENOMIC DNA]</scope>
    <source>
        <strain evidence="2">cv. Punajuju</strain>
        <tissue evidence="1">Leaves</tissue>
    </source>
</reference>
<protein>
    <submittedName>
        <fullName evidence="1">Uncharacterized protein</fullName>
    </submittedName>
</protein>
<dbReference type="Proteomes" id="UP001055811">
    <property type="component" value="Linkage Group LG04"/>
</dbReference>
<dbReference type="EMBL" id="CM042012">
    <property type="protein sequence ID" value="KAI3753029.1"/>
    <property type="molecule type" value="Genomic_DNA"/>
</dbReference>
<proteinExistence type="predicted"/>
<gene>
    <name evidence="1" type="ORF">L2E82_25073</name>
</gene>
<evidence type="ECO:0000313" key="1">
    <source>
        <dbReference type="EMBL" id="KAI3753029.1"/>
    </source>
</evidence>
<accession>A0ACB9E266</accession>
<keyword evidence="2" id="KW-1185">Reference proteome</keyword>
<comment type="caution">
    <text evidence="1">The sequence shown here is derived from an EMBL/GenBank/DDBJ whole genome shotgun (WGS) entry which is preliminary data.</text>
</comment>
<reference evidence="2" key="1">
    <citation type="journal article" date="2022" name="Mol. Ecol. Resour.">
        <title>The genomes of chicory, endive, great burdock and yacon provide insights into Asteraceae palaeo-polyploidization history and plant inulin production.</title>
        <authorList>
            <person name="Fan W."/>
            <person name="Wang S."/>
            <person name="Wang H."/>
            <person name="Wang A."/>
            <person name="Jiang F."/>
            <person name="Liu H."/>
            <person name="Zhao H."/>
            <person name="Xu D."/>
            <person name="Zhang Y."/>
        </authorList>
    </citation>
    <scope>NUCLEOTIDE SEQUENCE [LARGE SCALE GENOMIC DNA]</scope>
    <source>
        <strain evidence="2">cv. Punajuju</strain>
    </source>
</reference>